<sequence length="393" mass="44111">MVGQAGEETMDLSLIVPCYNEAANLPTFFASATACFDATEYDYELVFVNDGSSDETMSVLSRAVESYRARGGRATVRILEFSRNFGKEAAMFAGLEQAAGDTIGFIDADMQQDPAVALRMYRCLIERPDYDCVAAVQEKRRESLPLRACKRVFYHAFNDVCNTQLLEGVSDFRVFRRPVAEALLSMREHYRFSKGLFAWVGFKTYVISYDVHERLSGASKWRVRDLVSYAWNGVLAFSTWPLKMVMYAGVVIMLATLVFFGIDLHDKITYNNDLSTTQLLVYVVLLMGGVQMFVLGIFGEYMARAYIETKNRPLYVMRSEHLYEAREDSSDAAGRKERSHEGVVDMRQGRDGASRRRSAAVLSAVSKRAAASESAFVDSVQASKRMAKDAGVR</sequence>
<dbReference type="CDD" id="cd04187">
    <property type="entry name" value="DPM1_like_bac"/>
    <property type="match status" value="1"/>
</dbReference>
<evidence type="ECO:0000313" key="6">
    <source>
        <dbReference type="Proteomes" id="UP000824261"/>
    </source>
</evidence>
<feature type="compositionally biased region" description="Basic and acidic residues" evidence="2">
    <location>
        <begin position="327"/>
        <end position="354"/>
    </location>
</feature>
<keyword evidence="3" id="KW-0472">Membrane</keyword>
<dbReference type="InterPro" id="IPR050256">
    <property type="entry name" value="Glycosyltransferase_2"/>
</dbReference>
<organism evidence="5 6">
    <name type="scientific">Candidatus Aveggerthella stercoripullorum</name>
    <dbReference type="NCBI Taxonomy" id="2840688"/>
    <lineage>
        <taxon>Bacteria</taxon>
        <taxon>Bacillati</taxon>
        <taxon>Actinomycetota</taxon>
        <taxon>Coriobacteriia</taxon>
        <taxon>Eggerthellales</taxon>
        <taxon>Eggerthellaceae</taxon>
        <taxon>Eggerthellaceae incertae sedis</taxon>
        <taxon>Candidatus Aveggerthella</taxon>
    </lineage>
</organism>
<evidence type="ECO:0000259" key="4">
    <source>
        <dbReference type="Pfam" id="PF00535"/>
    </source>
</evidence>
<reference evidence="5" key="2">
    <citation type="journal article" date="2021" name="PeerJ">
        <title>Extensive microbial diversity within the chicken gut microbiome revealed by metagenomics and culture.</title>
        <authorList>
            <person name="Gilroy R."/>
            <person name="Ravi A."/>
            <person name="Getino M."/>
            <person name="Pursley I."/>
            <person name="Horton D.L."/>
            <person name="Alikhan N.F."/>
            <person name="Baker D."/>
            <person name="Gharbi K."/>
            <person name="Hall N."/>
            <person name="Watson M."/>
            <person name="Adriaenssens E.M."/>
            <person name="Foster-Nyarko E."/>
            <person name="Jarju S."/>
            <person name="Secka A."/>
            <person name="Antonio M."/>
            <person name="Oren A."/>
            <person name="Chaudhuri R.R."/>
            <person name="La Ragione R."/>
            <person name="Hildebrand F."/>
            <person name="Pallen M.J."/>
        </authorList>
    </citation>
    <scope>NUCLEOTIDE SEQUENCE</scope>
    <source>
        <strain evidence="5">ChiGjej1B1-2707</strain>
    </source>
</reference>
<feature type="transmembrane region" description="Helical" evidence="3">
    <location>
        <begin position="282"/>
        <end position="303"/>
    </location>
</feature>
<dbReference type="SUPFAM" id="SSF53448">
    <property type="entry name" value="Nucleotide-diphospho-sugar transferases"/>
    <property type="match status" value="1"/>
</dbReference>
<dbReference type="PANTHER" id="PTHR48090:SF8">
    <property type="entry name" value="GLYCOSYLTRANSFERASE CSBB-RELATED"/>
    <property type="match status" value="1"/>
</dbReference>
<protein>
    <submittedName>
        <fullName evidence="5">Glycosyltransferase family 2 protein</fullName>
    </submittedName>
</protein>
<gene>
    <name evidence="5" type="ORF">IAA69_08985</name>
</gene>
<evidence type="ECO:0000313" key="5">
    <source>
        <dbReference type="EMBL" id="HIR02376.1"/>
    </source>
</evidence>
<evidence type="ECO:0000256" key="3">
    <source>
        <dbReference type="SAM" id="Phobius"/>
    </source>
</evidence>
<dbReference type="InterPro" id="IPR001173">
    <property type="entry name" value="Glyco_trans_2-like"/>
</dbReference>
<reference evidence="5" key="1">
    <citation type="submission" date="2020-10" db="EMBL/GenBank/DDBJ databases">
        <authorList>
            <person name="Gilroy R."/>
        </authorList>
    </citation>
    <scope>NUCLEOTIDE SEQUENCE</scope>
    <source>
        <strain evidence="5">ChiGjej1B1-2707</strain>
    </source>
</reference>
<keyword evidence="3" id="KW-1133">Transmembrane helix</keyword>
<keyword evidence="3" id="KW-0812">Transmembrane</keyword>
<dbReference type="Proteomes" id="UP000824261">
    <property type="component" value="Unassembled WGS sequence"/>
</dbReference>
<dbReference type="InterPro" id="IPR029044">
    <property type="entry name" value="Nucleotide-diphossugar_trans"/>
</dbReference>
<accession>A0A9D1A1X4</accession>
<feature type="transmembrane region" description="Helical" evidence="3">
    <location>
        <begin position="244"/>
        <end position="262"/>
    </location>
</feature>
<name>A0A9D1A1X4_9ACTN</name>
<dbReference type="AlphaFoldDB" id="A0A9D1A1X4"/>
<dbReference type="GO" id="GO:0005886">
    <property type="term" value="C:plasma membrane"/>
    <property type="evidence" value="ECO:0007669"/>
    <property type="project" value="TreeGrafter"/>
</dbReference>
<comment type="similarity">
    <text evidence="1">Belongs to the glycosyltransferase 2 family.</text>
</comment>
<proteinExistence type="inferred from homology"/>
<feature type="domain" description="Glycosyltransferase 2-like" evidence="4">
    <location>
        <begin position="13"/>
        <end position="183"/>
    </location>
</feature>
<evidence type="ECO:0000256" key="2">
    <source>
        <dbReference type="SAM" id="MobiDB-lite"/>
    </source>
</evidence>
<dbReference type="PANTHER" id="PTHR48090">
    <property type="entry name" value="UNDECAPRENYL-PHOSPHATE 4-DEOXY-4-FORMAMIDO-L-ARABINOSE TRANSFERASE-RELATED"/>
    <property type="match status" value="1"/>
</dbReference>
<comment type="caution">
    <text evidence="5">The sequence shown here is derived from an EMBL/GenBank/DDBJ whole genome shotgun (WGS) entry which is preliminary data.</text>
</comment>
<feature type="region of interest" description="Disordered" evidence="2">
    <location>
        <begin position="327"/>
        <end position="358"/>
    </location>
</feature>
<dbReference type="Pfam" id="PF00535">
    <property type="entry name" value="Glycos_transf_2"/>
    <property type="match status" value="1"/>
</dbReference>
<dbReference type="EMBL" id="DVGB01000109">
    <property type="protein sequence ID" value="HIR02376.1"/>
    <property type="molecule type" value="Genomic_DNA"/>
</dbReference>
<dbReference type="Gene3D" id="3.90.550.10">
    <property type="entry name" value="Spore Coat Polysaccharide Biosynthesis Protein SpsA, Chain A"/>
    <property type="match status" value="1"/>
</dbReference>
<evidence type="ECO:0000256" key="1">
    <source>
        <dbReference type="ARBA" id="ARBA00006739"/>
    </source>
</evidence>